<reference evidence="3" key="1">
    <citation type="journal article" date="2020" name="Nat. Commun.">
        <title>Large-scale genome sequencing of mycorrhizal fungi provides insights into the early evolution of symbiotic traits.</title>
        <authorList>
            <person name="Miyauchi S."/>
            <person name="Kiss E."/>
            <person name="Kuo A."/>
            <person name="Drula E."/>
            <person name="Kohler A."/>
            <person name="Sanchez-Garcia M."/>
            <person name="Morin E."/>
            <person name="Andreopoulos B."/>
            <person name="Barry K.W."/>
            <person name="Bonito G."/>
            <person name="Buee M."/>
            <person name="Carver A."/>
            <person name="Chen C."/>
            <person name="Cichocki N."/>
            <person name="Clum A."/>
            <person name="Culley D."/>
            <person name="Crous P.W."/>
            <person name="Fauchery L."/>
            <person name="Girlanda M."/>
            <person name="Hayes R.D."/>
            <person name="Keri Z."/>
            <person name="LaButti K."/>
            <person name="Lipzen A."/>
            <person name="Lombard V."/>
            <person name="Magnuson J."/>
            <person name="Maillard F."/>
            <person name="Murat C."/>
            <person name="Nolan M."/>
            <person name="Ohm R.A."/>
            <person name="Pangilinan J."/>
            <person name="Pereira M.F."/>
            <person name="Perotto S."/>
            <person name="Peter M."/>
            <person name="Pfister S."/>
            <person name="Riley R."/>
            <person name="Sitrit Y."/>
            <person name="Stielow J.B."/>
            <person name="Szollosi G."/>
            <person name="Zifcakova L."/>
            <person name="Stursova M."/>
            <person name="Spatafora J.W."/>
            <person name="Tedersoo L."/>
            <person name="Vaario L.M."/>
            <person name="Yamada A."/>
            <person name="Yan M."/>
            <person name="Wang P."/>
            <person name="Xu J."/>
            <person name="Bruns T."/>
            <person name="Baldrian P."/>
            <person name="Vilgalys R."/>
            <person name="Dunand C."/>
            <person name="Henrissat B."/>
            <person name="Grigoriev I.V."/>
            <person name="Hibbett D."/>
            <person name="Nagy L.G."/>
            <person name="Martin F.M."/>
        </authorList>
    </citation>
    <scope>NUCLEOTIDE SEQUENCE</scope>
    <source>
        <strain evidence="3">UP504</strain>
    </source>
</reference>
<dbReference type="GO" id="GO:0140662">
    <property type="term" value="F:ATP-dependent protein folding chaperone"/>
    <property type="evidence" value="ECO:0007669"/>
    <property type="project" value="InterPro"/>
</dbReference>
<keyword evidence="2" id="KW-0067">ATP-binding</keyword>
<dbReference type="GO" id="GO:0005524">
    <property type="term" value="F:ATP binding"/>
    <property type="evidence" value="ECO:0007669"/>
    <property type="project" value="UniProtKB-KW"/>
</dbReference>
<gene>
    <name evidence="3" type="ORF">BS47DRAFT_80529</name>
</gene>
<keyword evidence="4" id="KW-1185">Reference proteome</keyword>
<accession>A0A9P6E1G2</accession>
<evidence type="ECO:0000313" key="3">
    <source>
        <dbReference type="EMBL" id="KAF9519218.1"/>
    </source>
</evidence>
<organism evidence="3 4">
    <name type="scientific">Hydnum rufescens UP504</name>
    <dbReference type="NCBI Taxonomy" id="1448309"/>
    <lineage>
        <taxon>Eukaryota</taxon>
        <taxon>Fungi</taxon>
        <taxon>Dikarya</taxon>
        <taxon>Basidiomycota</taxon>
        <taxon>Agaricomycotina</taxon>
        <taxon>Agaricomycetes</taxon>
        <taxon>Cantharellales</taxon>
        <taxon>Hydnaceae</taxon>
        <taxon>Hydnum</taxon>
    </lineage>
</organism>
<proteinExistence type="predicted"/>
<name>A0A9P6E1G2_9AGAM</name>
<dbReference type="Pfam" id="PF00012">
    <property type="entry name" value="HSP70"/>
    <property type="match status" value="1"/>
</dbReference>
<sequence length="161" mass="18026">MTKDVSVIAGLYFINEPTAAICTRPKSICSHWCVRSLGRNTGIYIPQDRMALQRIREAAEEAKSESELSLTAQTDINLLLSMLLHCKPRSLVSPSLSVLPSWTCERNPSFGRSIRCGLFRHGTCALPSHVWELVTPATIVQLKTQWQKDAKQPRRSQAHSP</sequence>
<evidence type="ECO:0000256" key="2">
    <source>
        <dbReference type="ARBA" id="ARBA00022840"/>
    </source>
</evidence>
<keyword evidence="1" id="KW-0547">Nucleotide-binding</keyword>
<dbReference type="Gene3D" id="3.90.640.10">
    <property type="entry name" value="Actin, Chain A, domain 4"/>
    <property type="match status" value="1"/>
</dbReference>
<dbReference type="EMBL" id="MU128919">
    <property type="protein sequence ID" value="KAF9519218.1"/>
    <property type="molecule type" value="Genomic_DNA"/>
</dbReference>
<comment type="caution">
    <text evidence="3">The sequence shown here is derived from an EMBL/GenBank/DDBJ whole genome shotgun (WGS) entry which is preliminary data.</text>
</comment>
<protein>
    <submittedName>
        <fullName evidence="3">Uncharacterized protein</fullName>
    </submittedName>
</protein>
<dbReference type="InterPro" id="IPR013126">
    <property type="entry name" value="Hsp_70_fam"/>
</dbReference>
<dbReference type="Proteomes" id="UP000886523">
    <property type="component" value="Unassembled WGS sequence"/>
</dbReference>
<evidence type="ECO:0000313" key="4">
    <source>
        <dbReference type="Proteomes" id="UP000886523"/>
    </source>
</evidence>
<evidence type="ECO:0000256" key="1">
    <source>
        <dbReference type="ARBA" id="ARBA00022741"/>
    </source>
</evidence>
<dbReference type="AlphaFoldDB" id="A0A9P6E1G2"/>